<evidence type="ECO:0000313" key="1">
    <source>
        <dbReference type="EMBL" id="HEM67037.1"/>
    </source>
</evidence>
<proteinExistence type="predicted"/>
<reference evidence="1" key="1">
    <citation type="journal article" date="2020" name="mSystems">
        <title>Genome- and Community-Level Interaction Insights into Carbon Utilization and Element Cycling Functions of Hydrothermarchaeota in Hydrothermal Sediment.</title>
        <authorList>
            <person name="Zhou Z."/>
            <person name="Liu Y."/>
            <person name="Xu W."/>
            <person name="Pan J."/>
            <person name="Luo Z.H."/>
            <person name="Li M."/>
        </authorList>
    </citation>
    <scope>NUCLEOTIDE SEQUENCE [LARGE SCALE GENOMIC DNA]</scope>
    <source>
        <strain evidence="1">SpSt-125</strain>
    </source>
</reference>
<accession>A0A7J2U3Y0</accession>
<dbReference type="InterPro" id="IPR018632">
    <property type="entry name" value="AAA-associated_dom_C"/>
</dbReference>
<name>A0A7J2U3Y0_9CREN</name>
<comment type="caution">
    <text evidence="1">The sequence shown here is derived from an EMBL/GenBank/DDBJ whole genome shotgun (WGS) entry which is preliminary data.</text>
</comment>
<protein>
    <submittedName>
        <fullName evidence="1">Uncharacterized protein</fullName>
    </submittedName>
</protein>
<organism evidence="1">
    <name type="scientific">Ignisphaera aggregans</name>
    <dbReference type="NCBI Taxonomy" id="334771"/>
    <lineage>
        <taxon>Archaea</taxon>
        <taxon>Thermoproteota</taxon>
        <taxon>Thermoprotei</taxon>
        <taxon>Desulfurococcales</taxon>
        <taxon>Desulfurococcaceae</taxon>
        <taxon>Ignisphaera</taxon>
    </lineage>
</organism>
<dbReference type="Pfam" id="PF09821">
    <property type="entry name" value="AAA_assoc_C"/>
    <property type="match status" value="1"/>
</dbReference>
<dbReference type="AlphaFoldDB" id="A0A7J2U3Y0"/>
<sequence>MSQKSDSSSLMPRDVLPDHVIGFIEALHSLGGQADPMHIGDIVEESIELLPKVIDMAELLGFVKYENGYLRITNAGKMIAEANPKKLRTLLREIVLKNRIEPLHEIYEALKRRKSIPIDEFIQIVEKHYKRINNDIIRNVLIWGTYLRLFKLSEDDTQVILIS</sequence>
<dbReference type="EMBL" id="DSEU01000040">
    <property type="protein sequence ID" value="HEM67037.1"/>
    <property type="molecule type" value="Genomic_DNA"/>
</dbReference>
<gene>
    <name evidence="1" type="ORF">ENO26_05670</name>
</gene>